<evidence type="ECO:0000256" key="3">
    <source>
        <dbReference type="PROSITE-ProRule" id="PRU01091"/>
    </source>
</evidence>
<gene>
    <name evidence="6" type="ORF">FED44_34000</name>
</gene>
<dbReference type="PROSITE" id="PS51755">
    <property type="entry name" value="OMPR_PHOB"/>
    <property type="match status" value="1"/>
</dbReference>
<dbReference type="CDD" id="cd00383">
    <property type="entry name" value="trans_reg_C"/>
    <property type="match status" value="1"/>
</dbReference>
<dbReference type="EMBL" id="VANP01000023">
    <property type="protein sequence ID" value="TLP51342.1"/>
    <property type="molecule type" value="Genomic_DNA"/>
</dbReference>
<dbReference type="OrthoDB" id="3229809at2"/>
<feature type="domain" description="OmpR/PhoB-type" evidence="5">
    <location>
        <begin position="126"/>
        <end position="221"/>
    </location>
</feature>
<keyword evidence="2" id="KW-0597">Phosphoprotein</keyword>
<dbReference type="GO" id="GO:0032993">
    <property type="term" value="C:protein-DNA complex"/>
    <property type="evidence" value="ECO:0007669"/>
    <property type="project" value="TreeGrafter"/>
</dbReference>
<evidence type="ECO:0000259" key="4">
    <source>
        <dbReference type="PROSITE" id="PS50110"/>
    </source>
</evidence>
<dbReference type="InterPro" id="IPR036388">
    <property type="entry name" value="WH-like_DNA-bd_sf"/>
</dbReference>
<accession>A0A5R8YHF2</accession>
<dbReference type="PROSITE" id="PS50110">
    <property type="entry name" value="RESPONSE_REGULATORY"/>
    <property type="match status" value="1"/>
</dbReference>
<proteinExistence type="predicted"/>
<dbReference type="GO" id="GO:0005829">
    <property type="term" value="C:cytosol"/>
    <property type="evidence" value="ECO:0007669"/>
    <property type="project" value="TreeGrafter"/>
</dbReference>
<sequence>MRVLLVEDDPELSELVALGLRNESYAVDVAATYREAEESLRVTSYDVACLDLGLPDGDGLDLLRRLAGDAHLRRPRRTLVVTARDAVGDRVAGLDAGADDYLVKPFHFAELVARLRALGRRGDQHGSLLRVGDLELDQVTHRAWRAGDELELTSREFALLRYFMHHPGRVLSAEDLLEHVWDANANPFTTSVRVILSRLRRKLGDPPVITTVTAAGYRLEGP</sequence>
<keyword evidence="7" id="KW-1185">Reference proteome</keyword>
<dbReference type="Gene3D" id="1.10.10.10">
    <property type="entry name" value="Winged helix-like DNA-binding domain superfamily/Winged helix DNA-binding domain"/>
    <property type="match status" value="1"/>
</dbReference>
<name>A0A5R8YHF2_9ACTN</name>
<evidence type="ECO:0000259" key="5">
    <source>
        <dbReference type="PROSITE" id="PS51755"/>
    </source>
</evidence>
<dbReference type="PANTHER" id="PTHR48111:SF36">
    <property type="entry name" value="TRANSCRIPTIONAL REGULATORY PROTEIN CUTR"/>
    <property type="match status" value="1"/>
</dbReference>
<dbReference type="GO" id="GO:0000976">
    <property type="term" value="F:transcription cis-regulatory region binding"/>
    <property type="evidence" value="ECO:0007669"/>
    <property type="project" value="TreeGrafter"/>
</dbReference>
<keyword evidence="1 3" id="KW-0238">DNA-binding</keyword>
<dbReference type="InterPro" id="IPR011006">
    <property type="entry name" value="CheY-like_superfamily"/>
</dbReference>
<dbReference type="Pfam" id="PF00072">
    <property type="entry name" value="Response_reg"/>
    <property type="match status" value="1"/>
</dbReference>
<evidence type="ECO:0000313" key="7">
    <source>
        <dbReference type="Proteomes" id="UP000309033"/>
    </source>
</evidence>
<evidence type="ECO:0000313" key="6">
    <source>
        <dbReference type="EMBL" id="TLP51342.1"/>
    </source>
</evidence>
<dbReference type="InterPro" id="IPR001789">
    <property type="entry name" value="Sig_transdc_resp-reg_receiver"/>
</dbReference>
<feature type="DNA-binding region" description="OmpR/PhoB-type" evidence="3">
    <location>
        <begin position="126"/>
        <end position="221"/>
    </location>
</feature>
<organism evidence="6 7">
    <name type="scientific">Microbispora triticiradicis</name>
    <dbReference type="NCBI Taxonomy" id="2200763"/>
    <lineage>
        <taxon>Bacteria</taxon>
        <taxon>Bacillati</taxon>
        <taxon>Actinomycetota</taxon>
        <taxon>Actinomycetes</taxon>
        <taxon>Streptosporangiales</taxon>
        <taxon>Streptosporangiaceae</taxon>
        <taxon>Microbispora</taxon>
    </lineage>
</organism>
<dbReference type="InterPro" id="IPR001867">
    <property type="entry name" value="OmpR/PhoB-type_DNA-bd"/>
</dbReference>
<dbReference type="InterPro" id="IPR039420">
    <property type="entry name" value="WalR-like"/>
</dbReference>
<feature type="modified residue" description="4-aspartylphosphate" evidence="2">
    <location>
        <position position="51"/>
    </location>
</feature>
<protein>
    <submittedName>
        <fullName evidence="6">Response regulator transcription factor</fullName>
    </submittedName>
</protein>
<evidence type="ECO:0000256" key="2">
    <source>
        <dbReference type="PROSITE-ProRule" id="PRU00169"/>
    </source>
</evidence>
<dbReference type="PANTHER" id="PTHR48111">
    <property type="entry name" value="REGULATOR OF RPOS"/>
    <property type="match status" value="1"/>
</dbReference>
<comment type="caution">
    <text evidence="6">The sequence shown here is derived from an EMBL/GenBank/DDBJ whole genome shotgun (WGS) entry which is preliminary data.</text>
</comment>
<reference evidence="6" key="1">
    <citation type="submission" date="2019-05" db="EMBL/GenBank/DDBJ databases">
        <title>Isolation, diversity and antifungal activity of Actinobacteria from wheat.</title>
        <authorList>
            <person name="Yu B."/>
        </authorList>
    </citation>
    <scope>NUCLEOTIDE SEQUENCE [LARGE SCALE GENOMIC DNA]</scope>
    <source>
        <strain evidence="6">NEAU-HEGS1-5</strain>
    </source>
</reference>
<evidence type="ECO:0000256" key="1">
    <source>
        <dbReference type="ARBA" id="ARBA00023125"/>
    </source>
</evidence>
<dbReference type="SUPFAM" id="SSF52172">
    <property type="entry name" value="CheY-like"/>
    <property type="match status" value="1"/>
</dbReference>
<dbReference type="Gene3D" id="3.40.50.2300">
    <property type="match status" value="1"/>
</dbReference>
<dbReference type="AlphaFoldDB" id="A0A5R8YHF2"/>
<dbReference type="GO" id="GO:0000156">
    <property type="term" value="F:phosphorelay response regulator activity"/>
    <property type="evidence" value="ECO:0007669"/>
    <property type="project" value="TreeGrafter"/>
</dbReference>
<dbReference type="SMART" id="SM00862">
    <property type="entry name" value="Trans_reg_C"/>
    <property type="match status" value="1"/>
</dbReference>
<dbReference type="SMART" id="SM00448">
    <property type="entry name" value="REC"/>
    <property type="match status" value="1"/>
</dbReference>
<dbReference type="GO" id="GO:0006355">
    <property type="term" value="P:regulation of DNA-templated transcription"/>
    <property type="evidence" value="ECO:0007669"/>
    <property type="project" value="InterPro"/>
</dbReference>
<dbReference type="Proteomes" id="UP000309033">
    <property type="component" value="Unassembled WGS sequence"/>
</dbReference>
<dbReference type="Pfam" id="PF00486">
    <property type="entry name" value="Trans_reg_C"/>
    <property type="match status" value="1"/>
</dbReference>
<dbReference type="Gene3D" id="6.10.250.690">
    <property type="match status" value="1"/>
</dbReference>
<feature type="domain" description="Response regulatory" evidence="4">
    <location>
        <begin position="2"/>
        <end position="119"/>
    </location>
</feature>